<reference evidence="1 2" key="1">
    <citation type="journal article" date="2013" name="Proc. Natl. Acad. Sci. U.S.A.">
        <title>Genome of an arbuscular mycorrhizal fungus provides insight into the oldest plant symbiosis.</title>
        <authorList>
            <person name="Tisserant E."/>
            <person name="Malbreil M."/>
            <person name="Kuo A."/>
            <person name="Kohler A."/>
            <person name="Symeonidi A."/>
            <person name="Balestrini R."/>
            <person name="Charron P."/>
            <person name="Duensing N."/>
            <person name="Frei Dit Frey N."/>
            <person name="Gianinazzi-Pearson V."/>
            <person name="Gilbert L.B."/>
            <person name="Handa Y."/>
            <person name="Herr J.R."/>
            <person name="Hijri M."/>
            <person name="Koul R."/>
            <person name="Kawaguchi M."/>
            <person name="Krajinski F."/>
            <person name="Lammers P.J."/>
            <person name="Masclaux F.G."/>
            <person name="Murat C."/>
            <person name="Morin E."/>
            <person name="Ndikumana S."/>
            <person name="Pagni M."/>
            <person name="Petitpierre D."/>
            <person name="Requena N."/>
            <person name="Rosikiewicz P."/>
            <person name="Riley R."/>
            <person name="Saito K."/>
            <person name="San Clemente H."/>
            <person name="Shapiro H."/>
            <person name="van Tuinen D."/>
            <person name="Becard G."/>
            <person name="Bonfante P."/>
            <person name="Paszkowski U."/>
            <person name="Shachar-Hill Y.Y."/>
            <person name="Tuskan G.A."/>
            <person name="Young P.W."/>
            <person name="Sanders I.R."/>
            <person name="Henrissat B."/>
            <person name="Rensing S.A."/>
            <person name="Grigoriev I.V."/>
            <person name="Corradi N."/>
            <person name="Roux C."/>
            <person name="Martin F."/>
        </authorList>
    </citation>
    <scope>NUCLEOTIDE SEQUENCE [LARGE SCALE GENOMIC DNA]</scope>
    <source>
        <strain evidence="1 2">DAOM 197198</strain>
    </source>
</reference>
<dbReference type="VEuPathDB" id="FungiDB:RhiirFUN_026902"/>
<evidence type="ECO:0000313" key="1">
    <source>
        <dbReference type="EMBL" id="POG67635.1"/>
    </source>
</evidence>
<dbReference type="AlphaFoldDB" id="A0A2P4PQG3"/>
<proteinExistence type="predicted"/>
<dbReference type="Proteomes" id="UP000018888">
    <property type="component" value="Unassembled WGS sequence"/>
</dbReference>
<organism evidence="1 2">
    <name type="scientific">Rhizophagus irregularis (strain DAOM 181602 / DAOM 197198 / MUCL 43194)</name>
    <name type="common">Arbuscular mycorrhizal fungus</name>
    <name type="synonym">Glomus intraradices</name>
    <dbReference type="NCBI Taxonomy" id="747089"/>
    <lineage>
        <taxon>Eukaryota</taxon>
        <taxon>Fungi</taxon>
        <taxon>Fungi incertae sedis</taxon>
        <taxon>Mucoromycota</taxon>
        <taxon>Glomeromycotina</taxon>
        <taxon>Glomeromycetes</taxon>
        <taxon>Glomerales</taxon>
        <taxon>Glomeraceae</taxon>
        <taxon>Rhizophagus</taxon>
    </lineage>
</organism>
<accession>A0A2P4PQG3</accession>
<dbReference type="EMBL" id="AUPC02000167">
    <property type="protein sequence ID" value="POG67635.1"/>
    <property type="molecule type" value="Genomic_DNA"/>
</dbReference>
<reference evidence="1 2" key="2">
    <citation type="journal article" date="2018" name="New Phytol.">
        <title>High intraspecific genome diversity in the model arbuscular mycorrhizal symbiont Rhizophagus irregularis.</title>
        <authorList>
            <person name="Chen E.C.H."/>
            <person name="Morin E."/>
            <person name="Beaudet D."/>
            <person name="Noel J."/>
            <person name="Yildirir G."/>
            <person name="Ndikumana S."/>
            <person name="Charron P."/>
            <person name="St-Onge C."/>
            <person name="Giorgi J."/>
            <person name="Kruger M."/>
            <person name="Marton T."/>
            <person name="Ropars J."/>
            <person name="Grigoriev I.V."/>
            <person name="Hainaut M."/>
            <person name="Henrissat B."/>
            <person name="Roux C."/>
            <person name="Martin F."/>
            <person name="Corradi N."/>
        </authorList>
    </citation>
    <scope>NUCLEOTIDE SEQUENCE [LARGE SCALE GENOMIC DNA]</scope>
    <source>
        <strain evidence="1 2">DAOM 197198</strain>
    </source>
</reference>
<name>A0A2P4PQG3_RHIID</name>
<gene>
    <name evidence="1" type="ORF">GLOIN_2v1644911</name>
</gene>
<evidence type="ECO:0008006" key="3">
    <source>
        <dbReference type="Google" id="ProtNLM"/>
    </source>
</evidence>
<sequence>MGNRNSAQIRHFRKKKQDNCTIKNTYKFIDGRKYFKNKEWIYPLPVDEEECDRSQLQHFLFHHIWEENFSSPVKQILENGGKVLDVR</sequence>
<protein>
    <recommendedName>
        <fullName evidence="3">Rhodanese domain-containing protein</fullName>
    </recommendedName>
</protein>
<keyword evidence="2" id="KW-1185">Reference proteome</keyword>
<evidence type="ECO:0000313" key="2">
    <source>
        <dbReference type="Proteomes" id="UP000018888"/>
    </source>
</evidence>
<comment type="caution">
    <text evidence="1">The sequence shown here is derived from an EMBL/GenBank/DDBJ whole genome shotgun (WGS) entry which is preliminary data.</text>
</comment>